<accession>A0A653K948</accession>
<dbReference type="InterPro" id="IPR025560">
    <property type="entry name" value="Imm22"/>
</dbReference>
<proteinExistence type="predicted"/>
<evidence type="ECO:0000313" key="2">
    <source>
        <dbReference type="Proteomes" id="UP000430404"/>
    </source>
</evidence>
<reference evidence="1 2" key="1">
    <citation type="submission" date="2019-10" db="EMBL/GenBank/DDBJ databases">
        <authorList>
            <person name="Karimi E."/>
        </authorList>
    </citation>
    <scope>NUCLEOTIDE SEQUENCE [LARGE SCALE GENOMIC DNA]</scope>
    <source>
        <strain evidence="1">Acinetobacter sp. 8BE</strain>
    </source>
</reference>
<gene>
    <name evidence="1" type="ORF">ACI8B_340004</name>
</gene>
<dbReference type="Proteomes" id="UP000430404">
    <property type="component" value="Unassembled WGS sequence"/>
</dbReference>
<sequence length="114" mass="13668">MSFKTKLHLWLGLAEISEQEYWDYFDDSHGLPKFCKEVGLDWLDQDFMGYHFDEQANDVRSIIDETPEPDHHEKMLKDSLDKGINNANAMFYYWGDDPIKVDKDKRYNTRFMHV</sequence>
<dbReference type="AlphaFoldDB" id="A0A653K948"/>
<dbReference type="EMBL" id="CABWKZ010000028">
    <property type="protein sequence ID" value="VXA57262.1"/>
    <property type="molecule type" value="Genomic_DNA"/>
</dbReference>
<evidence type="ECO:0000313" key="1">
    <source>
        <dbReference type="EMBL" id="VXA57262.1"/>
    </source>
</evidence>
<protein>
    <submittedName>
        <fullName evidence="1">Uncharacterized protein</fullName>
    </submittedName>
</protein>
<name>A0A653K948_9GAMM</name>
<dbReference type="Pfam" id="PF14112">
    <property type="entry name" value="DUF4284"/>
    <property type="match status" value="1"/>
</dbReference>
<organism evidence="1 2">
    <name type="scientific">Acinetobacter proteolyticus</name>
    <dbReference type="NCBI Taxonomy" id="1776741"/>
    <lineage>
        <taxon>Bacteria</taxon>
        <taxon>Pseudomonadati</taxon>
        <taxon>Pseudomonadota</taxon>
        <taxon>Gammaproteobacteria</taxon>
        <taxon>Moraxellales</taxon>
        <taxon>Moraxellaceae</taxon>
        <taxon>Acinetobacter</taxon>
    </lineage>
</organism>
<dbReference type="RefSeq" id="WP_159725725.1">
    <property type="nucleotide sequence ID" value="NZ_LR732745.1"/>
</dbReference>